<keyword evidence="2 3" id="KW-0732">Signal</keyword>
<dbReference type="PANTHER" id="PTHR30483">
    <property type="entry name" value="LEUCINE-SPECIFIC-BINDING PROTEIN"/>
    <property type="match status" value="1"/>
</dbReference>
<name>A0A139SME0_9BACT</name>
<comment type="similarity">
    <text evidence="1">Belongs to the leucine-binding protein family.</text>
</comment>
<feature type="chain" id="PRO_5007299349" evidence="3">
    <location>
        <begin position="26"/>
        <end position="394"/>
    </location>
</feature>
<dbReference type="AlphaFoldDB" id="A0A139SME0"/>
<evidence type="ECO:0000256" key="2">
    <source>
        <dbReference type="ARBA" id="ARBA00022729"/>
    </source>
</evidence>
<evidence type="ECO:0000313" key="6">
    <source>
        <dbReference type="Proteomes" id="UP000071392"/>
    </source>
</evidence>
<evidence type="ECO:0000256" key="3">
    <source>
        <dbReference type="SAM" id="SignalP"/>
    </source>
</evidence>
<dbReference type="STRING" id="1548208.AXK12_04750"/>
<proteinExistence type="inferred from homology"/>
<dbReference type="Proteomes" id="UP000071392">
    <property type="component" value="Unassembled WGS sequence"/>
</dbReference>
<evidence type="ECO:0000259" key="4">
    <source>
        <dbReference type="Pfam" id="PF13458"/>
    </source>
</evidence>
<dbReference type="SUPFAM" id="SSF53822">
    <property type="entry name" value="Periplasmic binding protein-like I"/>
    <property type="match status" value="1"/>
</dbReference>
<dbReference type="EMBL" id="LSZP01000035">
    <property type="protein sequence ID" value="KXU35679.1"/>
    <property type="molecule type" value="Genomic_DNA"/>
</dbReference>
<reference evidence="5 6" key="1">
    <citation type="submission" date="2016-02" db="EMBL/GenBank/DDBJ databases">
        <authorList>
            <person name="Wen L."/>
            <person name="He K."/>
            <person name="Yang H."/>
        </authorList>
    </citation>
    <scope>NUCLEOTIDE SEQUENCE [LARGE SCALE GENOMIC DNA]</scope>
    <source>
        <strain evidence="5 6">CV41</strain>
    </source>
</reference>
<protein>
    <submittedName>
        <fullName evidence="5">Ethanolamine utilization protein EutJ</fullName>
    </submittedName>
</protein>
<gene>
    <name evidence="5" type="ORF">AXK12_04750</name>
</gene>
<evidence type="ECO:0000313" key="5">
    <source>
        <dbReference type="EMBL" id="KXU35679.1"/>
    </source>
</evidence>
<dbReference type="PANTHER" id="PTHR30483:SF6">
    <property type="entry name" value="PERIPLASMIC BINDING PROTEIN OF ABC TRANSPORTER FOR NATURAL AMINO ACIDS"/>
    <property type="match status" value="1"/>
</dbReference>
<keyword evidence="6" id="KW-1185">Reference proteome</keyword>
<dbReference type="Gene3D" id="3.40.50.2300">
    <property type="match status" value="2"/>
</dbReference>
<dbReference type="InterPro" id="IPR028082">
    <property type="entry name" value="Peripla_BP_I"/>
</dbReference>
<organism evidence="5 6">
    <name type="scientific">Cephaloticoccus capnophilus</name>
    <dbReference type="NCBI Taxonomy" id="1548208"/>
    <lineage>
        <taxon>Bacteria</taxon>
        <taxon>Pseudomonadati</taxon>
        <taxon>Verrucomicrobiota</taxon>
        <taxon>Opitutia</taxon>
        <taxon>Opitutales</taxon>
        <taxon>Opitutaceae</taxon>
        <taxon>Cephaloticoccus</taxon>
    </lineage>
</organism>
<dbReference type="CDD" id="cd06347">
    <property type="entry name" value="PBP1_ABC_LivK_ligand_binding-like"/>
    <property type="match status" value="1"/>
</dbReference>
<dbReference type="InterPro" id="IPR051010">
    <property type="entry name" value="BCAA_transport"/>
</dbReference>
<dbReference type="InterPro" id="IPR028081">
    <property type="entry name" value="Leu-bd"/>
</dbReference>
<accession>A0A139SME0</accession>
<comment type="caution">
    <text evidence="5">The sequence shown here is derived from an EMBL/GenBank/DDBJ whole genome shotgun (WGS) entry which is preliminary data.</text>
</comment>
<feature type="signal peptide" evidence="3">
    <location>
        <begin position="1"/>
        <end position="25"/>
    </location>
</feature>
<dbReference type="Pfam" id="PF13458">
    <property type="entry name" value="Peripla_BP_6"/>
    <property type="match status" value="1"/>
</dbReference>
<evidence type="ECO:0000256" key="1">
    <source>
        <dbReference type="ARBA" id="ARBA00010062"/>
    </source>
</evidence>
<feature type="domain" description="Leucine-binding protein" evidence="4">
    <location>
        <begin position="39"/>
        <end position="380"/>
    </location>
</feature>
<sequence>MYLLSPNLRCLLIATLALPLCFALAGCPSKGGGDEAGDPILIGEISSITGKEGAFGQSAHRGIVLAIEEANARGGVLGGRSLRLLTEDNQSKAGGSGTAARKLISRNKVVAILGEVVSSRSLEIASIAQLTHTPMISPASTAESVTQAGDYVFRVCFLDSFQGTVMGKFAYEMLGLRRVAILSSVSSAYSVGLAKHFKETFVGLGGTIAVEQKFAEGDKDFKAQLTAIRASGIDAIYVPAYYTETALISKQARELGLTIPLMGGDGWGSPELLEIGGAAVEGIYYSTHYSPESTAAQVVEFVSKYRERWGGETPDAFAALGYDAALLLIDSLERAGTTESAALRDAIAATRDLLGATGRTAIDENGNASKAATIMTVKNGRFTYVGEVASEPSQ</sequence>